<keyword evidence="1" id="KW-0472">Membrane</keyword>
<organism evidence="2 3">
    <name type="scientific">candidate division WOR-3 bacterium</name>
    <dbReference type="NCBI Taxonomy" id="2052148"/>
    <lineage>
        <taxon>Bacteria</taxon>
        <taxon>Bacteria division WOR-3</taxon>
    </lineage>
</organism>
<name>A0A350H979_UNCW3</name>
<gene>
    <name evidence="2" type="ORF">DCW38_02820</name>
</gene>
<dbReference type="AlphaFoldDB" id="A0A350H979"/>
<reference evidence="2 3" key="1">
    <citation type="journal article" date="2018" name="Nat. Biotechnol.">
        <title>A standardized bacterial taxonomy based on genome phylogeny substantially revises the tree of life.</title>
        <authorList>
            <person name="Parks D.H."/>
            <person name="Chuvochina M."/>
            <person name="Waite D.W."/>
            <person name="Rinke C."/>
            <person name="Skarshewski A."/>
            <person name="Chaumeil P.A."/>
            <person name="Hugenholtz P."/>
        </authorList>
    </citation>
    <scope>NUCLEOTIDE SEQUENCE [LARGE SCALE GENOMIC DNA]</scope>
    <source>
        <strain evidence="2">UBA9956</strain>
    </source>
</reference>
<evidence type="ECO:0000313" key="3">
    <source>
        <dbReference type="Proteomes" id="UP000264062"/>
    </source>
</evidence>
<sequence length="198" mass="22250">MKKFPLIEIGIVVATAILLYILIYPGYVQNKEMNHKYDVISNIYAVKTAYEMFVTLDNNGVLTENVNPKVTEYLNSFGVKNPYSGEAYTPSDITIYSLDNPIDVADNTLSGKHGIQRGKPGTFSVGIYIPDLSTYKALSEKKDKTKDDKKALEKMVLEVRKYTVIGFGEDSMPVSMKDMSEEKEEVFYLTGEKTAVEQ</sequence>
<proteinExistence type="predicted"/>
<evidence type="ECO:0000313" key="2">
    <source>
        <dbReference type="EMBL" id="HAV92095.1"/>
    </source>
</evidence>
<keyword evidence="1" id="KW-1133">Transmembrane helix</keyword>
<accession>A0A350H979</accession>
<feature type="transmembrane region" description="Helical" evidence="1">
    <location>
        <begin position="6"/>
        <end position="27"/>
    </location>
</feature>
<evidence type="ECO:0000256" key="1">
    <source>
        <dbReference type="SAM" id="Phobius"/>
    </source>
</evidence>
<protein>
    <submittedName>
        <fullName evidence="2">Uncharacterized protein</fullName>
    </submittedName>
</protein>
<dbReference type="EMBL" id="DMZY01000085">
    <property type="protein sequence ID" value="HAV92095.1"/>
    <property type="molecule type" value="Genomic_DNA"/>
</dbReference>
<comment type="caution">
    <text evidence="2">The sequence shown here is derived from an EMBL/GenBank/DDBJ whole genome shotgun (WGS) entry which is preliminary data.</text>
</comment>
<dbReference type="Proteomes" id="UP000264062">
    <property type="component" value="Unassembled WGS sequence"/>
</dbReference>
<keyword evidence="1" id="KW-0812">Transmembrane</keyword>